<dbReference type="OrthoDB" id="2505969at2759"/>
<dbReference type="STRING" id="930992.A0A0C9Z3U2"/>
<dbReference type="Proteomes" id="UP000054485">
    <property type="component" value="Unassembled WGS sequence"/>
</dbReference>
<dbReference type="AlphaFoldDB" id="A0A0C9Z3U2"/>
<feature type="non-terminal residue" evidence="1">
    <location>
        <position position="325"/>
    </location>
</feature>
<keyword evidence="2" id="KW-1185">Reference proteome</keyword>
<dbReference type="EMBL" id="KN836452">
    <property type="protein sequence ID" value="KIK32035.1"/>
    <property type="molecule type" value="Genomic_DNA"/>
</dbReference>
<gene>
    <name evidence="1" type="ORF">CY34DRAFT_62786</name>
</gene>
<organism evidence="1 2">
    <name type="scientific">Suillus luteus UH-Slu-Lm8-n1</name>
    <dbReference type="NCBI Taxonomy" id="930992"/>
    <lineage>
        <taxon>Eukaryota</taxon>
        <taxon>Fungi</taxon>
        <taxon>Dikarya</taxon>
        <taxon>Basidiomycota</taxon>
        <taxon>Agaricomycotina</taxon>
        <taxon>Agaricomycetes</taxon>
        <taxon>Agaricomycetidae</taxon>
        <taxon>Boletales</taxon>
        <taxon>Suillineae</taxon>
        <taxon>Suillaceae</taxon>
        <taxon>Suillus</taxon>
    </lineage>
</organism>
<evidence type="ECO:0000313" key="2">
    <source>
        <dbReference type="Proteomes" id="UP000054485"/>
    </source>
</evidence>
<accession>A0A0C9Z3U2</accession>
<proteinExistence type="predicted"/>
<feature type="non-terminal residue" evidence="1">
    <location>
        <position position="1"/>
    </location>
</feature>
<evidence type="ECO:0008006" key="3">
    <source>
        <dbReference type="Google" id="ProtNLM"/>
    </source>
</evidence>
<dbReference type="HOGENOM" id="CLU_013084_3_0_1"/>
<dbReference type="Pfam" id="PF18758">
    <property type="entry name" value="KDZ"/>
    <property type="match status" value="1"/>
</dbReference>
<dbReference type="InterPro" id="IPR040521">
    <property type="entry name" value="KDZ"/>
</dbReference>
<reference evidence="2" key="2">
    <citation type="submission" date="2015-01" db="EMBL/GenBank/DDBJ databases">
        <title>Evolutionary Origins and Diversification of the Mycorrhizal Mutualists.</title>
        <authorList>
            <consortium name="DOE Joint Genome Institute"/>
            <consortium name="Mycorrhizal Genomics Consortium"/>
            <person name="Kohler A."/>
            <person name="Kuo A."/>
            <person name="Nagy L.G."/>
            <person name="Floudas D."/>
            <person name="Copeland A."/>
            <person name="Barry K.W."/>
            <person name="Cichocki N."/>
            <person name="Veneault-Fourrey C."/>
            <person name="LaButti K."/>
            <person name="Lindquist E.A."/>
            <person name="Lipzen A."/>
            <person name="Lundell T."/>
            <person name="Morin E."/>
            <person name="Murat C."/>
            <person name="Riley R."/>
            <person name="Ohm R."/>
            <person name="Sun H."/>
            <person name="Tunlid A."/>
            <person name="Henrissat B."/>
            <person name="Grigoriev I.V."/>
            <person name="Hibbett D.S."/>
            <person name="Martin F."/>
        </authorList>
    </citation>
    <scope>NUCLEOTIDE SEQUENCE [LARGE SCALE GENOMIC DNA]</scope>
    <source>
        <strain evidence="2">UH-Slu-Lm8-n1</strain>
    </source>
</reference>
<reference evidence="1 2" key="1">
    <citation type="submission" date="2014-04" db="EMBL/GenBank/DDBJ databases">
        <authorList>
            <consortium name="DOE Joint Genome Institute"/>
            <person name="Kuo A."/>
            <person name="Ruytinx J."/>
            <person name="Rineau F."/>
            <person name="Colpaert J."/>
            <person name="Kohler A."/>
            <person name="Nagy L.G."/>
            <person name="Floudas D."/>
            <person name="Copeland A."/>
            <person name="Barry K.W."/>
            <person name="Cichocki N."/>
            <person name="Veneault-Fourrey C."/>
            <person name="LaButti K."/>
            <person name="Lindquist E.A."/>
            <person name="Lipzen A."/>
            <person name="Lundell T."/>
            <person name="Morin E."/>
            <person name="Murat C."/>
            <person name="Sun H."/>
            <person name="Tunlid A."/>
            <person name="Henrissat B."/>
            <person name="Grigoriev I.V."/>
            <person name="Hibbett D.S."/>
            <person name="Martin F."/>
            <person name="Nordberg H.P."/>
            <person name="Cantor M.N."/>
            <person name="Hua S.X."/>
        </authorList>
    </citation>
    <scope>NUCLEOTIDE SEQUENCE [LARGE SCALE GENOMIC DNA]</scope>
    <source>
        <strain evidence="1 2">UH-Slu-Lm8-n1</strain>
    </source>
</reference>
<name>A0A0C9Z3U2_9AGAM</name>
<protein>
    <recommendedName>
        <fullName evidence="3">CxC1-like cysteine cluster associated with KDZ transposases domain-containing protein</fullName>
    </recommendedName>
</protein>
<dbReference type="InParanoid" id="A0A0C9Z3U2"/>
<sequence length="325" mass="37367">PGEEGIDLSHEGGEHEEFAGLSQQVALLSGCRYVDPRTRHDHIEIQTGHWDNQLDVLVDTYLDYRARDEGNGMPSRRRTTLQPQPSHIYPNETLIYHGYLGCSPLYPSVAISLRTLAAYRQSHRTCPRFSIQAQCKTLCHLHDVPYRPYLNSQFSAAYDIYLEILYRVKRRLDEALGRNAPNWRLQNACPCCFYKLEGERPLVFDWLATVDGNNSLKRWASSTYGTDAREDSRQARSDYWVDQVAVDKFQNDARAPTSGTSNHTRLDDWEDVEHTATQGSEFNCTDRWRNAGPEQHKKMFAVFEESGIFIAACRHRFVLLACDMV</sequence>
<evidence type="ECO:0000313" key="1">
    <source>
        <dbReference type="EMBL" id="KIK32035.1"/>
    </source>
</evidence>